<dbReference type="STRING" id="1745343.A0A2J6QB61"/>
<protein>
    <recommendedName>
        <fullName evidence="1">Heterokaryon incompatibility domain-containing protein</fullName>
    </recommendedName>
</protein>
<dbReference type="PANTHER" id="PTHR33112:SF12">
    <property type="entry name" value="HETEROKARYON INCOMPATIBILITY DOMAIN-CONTAINING PROTEIN"/>
    <property type="match status" value="1"/>
</dbReference>
<dbReference type="PANTHER" id="PTHR33112">
    <property type="entry name" value="DOMAIN PROTEIN, PUTATIVE-RELATED"/>
    <property type="match status" value="1"/>
</dbReference>
<sequence>MQQQSDRPCALCRMLRPTEQGLAPHEAFKLDYGTPTHLKARHQCPICRLILKMLPSDGPTIPNTRATATQGSVRIVGDAGRLNTGIRVSYDGSYRGCITFNPPVNAFWNETSSLRFSLIKDWIKDCENHHQDGRSRLAPRYKHRIEIILIDVLDQNLVRASSSWSFLTISYVWGEAALETTTTANRRAREEQGALSKVNLPQLILDAMLLVSQLGERYLWVDCLYIEQDNLSQKHSQVSQMDAIYSESLLTLVALSSENARSSLPGIREGTRSFFKAKEYVFDRWANSDQCEEGYFETKFRNIFAQLGRFRKTGPDWFSTFCLYASLVHEYSKRKLSYDTDVINAFSGISTVLGHLLNSRSVSGLIECVLGVCLLWVPGISNIHCRNLNFPSWSWAGWRREVFYFRGPLYDARANFGDFYPSDLLLRSLIVKIGTQSMSPLRPILRLLQHEANSAIASGESEITTRGIDLLSFEATNANITQLNLSSGESMWMWGNICLASNETPSRSVRLSKITDTNQQICGYLHYFPRMLSIPTRAPNYRELVALSLSMPVSEIYNYSILFDHKVFKRKEWCLLNIMLVEWKGSEAERVTIGKIYIDAWDSIGTQRKLIRLI</sequence>
<keyword evidence="3" id="KW-1185">Reference proteome</keyword>
<evidence type="ECO:0000313" key="3">
    <source>
        <dbReference type="Proteomes" id="UP000235672"/>
    </source>
</evidence>
<evidence type="ECO:0000313" key="2">
    <source>
        <dbReference type="EMBL" id="PMD23486.1"/>
    </source>
</evidence>
<dbReference type="OrthoDB" id="2958217at2759"/>
<reference evidence="2 3" key="1">
    <citation type="submission" date="2016-05" db="EMBL/GenBank/DDBJ databases">
        <title>A degradative enzymes factory behind the ericoid mycorrhizal symbiosis.</title>
        <authorList>
            <consortium name="DOE Joint Genome Institute"/>
            <person name="Martino E."/>
            <person name="Morin E."/>
            <person name="Grelet G."/>
            <person name="Kuo A."/>
            <person name="Kohler A."/>
            <person name="Daghino S."/>
            <person name="Barry K."/>
            <person name="Choi C."/>
            <person name="Cichocki N."/>
            <person name="Clum A."/>
            <person name="Copeland A."/>
            <person name="Hainaut M."/>
            <person name="Haridas S."/>
            <person name="Labutti K."/>
            <person name="Lindquist E."/>
            <person name="Lipzen A."/>
            <person name="Khouja H.-R."/>
            <person name="Murat C."/>
            <person name="Ohm R."/>
            <person name="Olson A."/>
            <person name="Spatafora J."/>
            <person name="Veneault-Fourrey C."/>
            <person name="Henrissat B."/>
            <person name="Grigoriev I."/>
            <person name="Martin F."/>
            <person name="Perotto S."/>
        </authorList>
    </citation>
    <scope>NUCLEOTIDE SEQUENCE [LARGE SCALE GENOMIC DNA]</scope>
    <source>
        <strain evidence="2 3">UAMH 7357</strain>
    </source>
</reference>
<name>A0A2J6QB61_9HELO</name>
<dbReference type="InterPro" id="IPR010730">
    <property type="entry name" value="HET"/>
</dbReference>
<dbReference type="Pfam" id="PF06985">
    <property type="entry name" value="HET"/>
    <property type="match status" value="1"/>
</dbReference>
<gene>
    <name evidence="2" type="ORF">NA56DRAFT_747333</name>
</gene>
<organism evidence="2 3">
    <name type="scientific">Hyaloscypha hepaticicola</name>
    <dbReference type="NCBI Taxonomy" id="2082293"/>
    <lineage>
        <taxon>Eukaryota</taxon>
        <taxon>Fungi</taxon>
        <taxon>Dikarya</taxon>
        <taxon>Ascomycota</taxon>
        <taxon>Pezizomycotina</taxon>
        <taxon>Leotiomycetes</taxon>
        <taxon>Helotiales</taxon>
        <taxon>Hyaloscyphaceae</taxon>
        <taxon>Hyaloscypha</taxon>
    </lineage>
</organism>
<accession>A0A2J6QB61</accession>
<feature type="domain" description="Heterokaryon incompatibility" evidence="1">
    <location>
        <begin position="166"/>
        <end position="280"/>
    </location>
</feature>
<dbReference type="EMBL" id="KZ613475">
    <property type="protein sequence ID" value="PMD23486.1"/>
    <property type="molecule type" value="Genomic_DNA"/>
</dbReference>
<evidence type="ECO:0000259" key="1">
    <source>
        <dbReference type="Pfam" id="PF06985"/>
    </source>
</evidence>
<dbReference type="AlphaFoldDB" id="A0A2J6QB61"/>
<proteinExistence type="predicted"/>
<dbReference type="Proteomes" id="UP000235672">
    <property type="component" value="Unassembled WGS sequence"/>
</dbReference>